<organism evidence="10 11">
    <name type="scientific">Agrococcus jejuensis</name>
    <dbReference type="NCBI Taxonomy" id="399736"/>
    <lineage>
        <taxon>Bacteria</taxon>
        <taxon>Bacillati</taxon>
        <taxon>Actinomycetota</taxon>
        <taxon>Actinomycetes</taxon>
        <taxon>Micrococcales</taxon>
        <taxon>Microbacteriaceae</taxon>
        <taxon>Agrococcus</taxon>
    </lineage>
</organism>
<dbReference type="EMBL" id="LT629695">
    <property type="protein sequence ID" value="SDH17077.1"/>
    <property type="molecule type" value="Genomic_DNA"/>
</dbReference>
<dbReference type="InterPro" id="IPR020846">
    <property type="entry name" value="MFS_dom"/>
</dbReference>
<feature type="transmembrane region" description="Helical" evidence="8">
    <location>
        <begin position="339"/>
        <end position="359"/>
    </location>
</feature>
<evidence type="ECO:0000259" key="9">
    <source>
        <dbReference type="PROSITE" id="PS50850"/>
    </source>
</evidence>
<evidence type="ECO:0000256" key="6">
    <source>
        <dbReference type="ARBA" id="ARBA00022989"/>
    </source>
</evidence>
<keyword evidence="11" id="KW-1185">Reference proteome</keyword>
<sequence>MSTPGAAPLTAVGLRSERGPLLLAMMLSTGLVAIDATILSTAVPTIVDDLGGFASFPWLFSIYLLASSVTTPIYAKLADTIGRKPVMLFGIAAFLVGSLLCGVAWDMPSLIAFRAVQGIGAGAILPVSMTIVGDVYTLQERARVQGYLASVWAISAVVGPTLGGIFAQLDAWRWIFLVNVPLCILAGWLVISRFQEKVERTQHRLDWLGALLLTASLSLLILGVLEGGRAWAWASPLSIGILGAGAVLLALFVVVERRAAEPILPPMLLTRPLLRTTALMGLAIGGGLIGLTAYVPTYLEGSIGLAPIWAGLALATLTIGWPIAASLSGRLYLRIGFRATTIVGGTILVVAAIALAAFAGIPSPWIVGALCLLIGLGFGFTAVPSVVAAQASVDWSERGVVTGAQMFARSIGQAIGAAILGALANATVDAAGGDATDPATIVSASQVVFVGTAVLSALVLVAALAMPRDRGAHAPAPAATTTAD</sequence>
<feature type="transmembrane region" description="Helical" evidence="8">
    <location>
        <begin position="21"/>
        <end position="43"/>
    </location>
</feature>
<feature type="transmembrane region" description="Helical" evidence="8">
    <location>
        <begin position="365"/>
        <end position="389"/>
    </location>
</feature>
<evidence type="ECO:0000313" key="10">
    <source>
        <dbReference type="EMBL" id="SDH17077.1"/>
    </source>
</evidence>
<dbReference type="STRING" id="399736.SAMN04489720_0282"/>
<keyword evidence="5 8" id="KW-0812">Transmembrane</keyword>
<evidence type="ECO:0000256" key="8">
    <source>
        <dbReference type="SAM" id="Phobius"/>
    </source>
</evidence>
<dbReference type="SUPFAM" id="SSF103473">
    <property type="entry name" value="MFS general substrate transporter"/>
    <property type="match status" value="1"/>
</dbReference>
<evidence type="ECO:0000256" key="3">
    <source>
        <dbReference type="ARBA" id="ARBA00022448"/>
    </source>
</evidence>
<keyword evidence="3" id="KW-0813">Transport</keyword>
<dbReference type="PROSITE" id="PS50850">
    <property type="entry name" value="MFS"/>
    <property type="match status" value="1"/>
</dbReference>
<evidence type="ECO:0000256" key="5">
    <source>
        <dbReference type="ARBA" id="ARBA00022692"/>
    </source>
</evidence>
<evidence type="ECO:0000256" key="2">
    <source>
        <dbReference type="ARBA" id="ARBA00007520"/>
    </source>
</evidence>
<evidence type="ECO:0000256" key="4">
    <source>
        <dbReference type="ARBA" id="ARBA00022475"/>
    </source>
</evidence>
<feature type="transmembrane region" description="Helical" evidence="8">
    <location>
        <begin position="440"/>
        <end position="465"/>
    </location>
</feature>
<comment type="similarity">
    <text evidence="2">Belongs to the major facilitator superfamily. TCR/Tet family.</text>
</comment>
<dbReference type="InterPro" id="IPR011701">
    <property type="entry name" value="MFS"/>
</dbReference>
<name>A0A1G8A889_9MICO</name>
<keyword evidence="4" id="KW-1003">Cell membrane</keyword>
<dbReference type="Pfam" id="PF07690">
    <property type="entry name" value="MFS_1"/>
    <property type="match status" value="1"/>
</dbReference>
<feature type="transmembrane region" description="Helical" evidence="8">
    <location>
        <begin position="144"/>
        <end position="166"/>
    </location>
</feature>
<feature type="transmembrane region" description="Helical" evidence="8">
    <location>
        <begin position="86"/>
        <end position="105"/>
    </location>
</feature>
<dbReference type="RefSeq" id="WP_092501782.1">
    <property type="nucleotide sequence ID" value="NZ_LT629695.1"/>
</dbReference>
<dbReference type="AlphaFoldDB" id="A0A1G8A889"/>
<feature type="transmembrane region" description="Helical" evidence="8">
    <location>
        <begin position="410"/>
        <end position="428"/>
    </location>
</feature>
<evidence type="ECO:0000256" key="7">
    <source>
        <dbReference type="ARBA" id="ARBA00023136"/>
    </source>
</evidence>
<keyword evidence="6 8" id="KW-1133">Transmembrane helix</keyword>
<reference evidence="11" key="1">
    <citation type="submission" date="2016-10" db="EMBL/GenBank/DDBJ databases">
        <authorList>
            <person name="Varghese N."/>
            <person name="Submissions S."/>
        </authorList>
    </citation>
    <scope>NUCLEOTIDE SEQUENCE [LARGE SCALE GENOMIC DNA]</scope>
    <source>
        <strain evidence="11">DSM 22002</strain>
    </source>
</reference>
<comment type="subcellular location">
    <subcellularLocation>
        <location evidence="1">Cell inner membrane</location>
        <topology evidence="1">Multi-pass membrane protein</topology>
    </subcellularLocation>
</comment>
<dbReference type="PANTHER" id="PTHR23501">
    <property type="entry name" value="MAJOR FACILITATOR SUPERFAMILY"/>
    <property type="match status" value="1"/>
</dbReference>
<dbReference type="FunFam" id="1.20.1720.10:FF:000004">
    <property type="entry name" value="EmrB/QacA family drug resistance transporter"/>
    <property type="match status" value="1"/>
</dbReference>
<proteinExistence type="inferred from homology"/>
<dbReference type="Gene3D" id="1.20.1720.10">
    <property type="entry name" value="Multidrug resistance protein D"/>
    <property type="match status" value="1"/>
</dbReference>
<feature type="transmembrane region" description="Helical" evidence="8">
    <location>
        <begin position="205"/>
        <end position="225"/>
    </location>
</feature>
<dbReference type="PANTHER" id="PTHR23501:SF191">
    <property type="entry name" value="VACUOLAR BASIC AMINO ACID TRANSPORTER 4"/>
    <property type="match status" value="1"/>
</dbReference>
<dbReference type="Proteomes" id="UP000198822">
    <property type="component" value="Chromosome I"/>
</dbReference>
<feature type="transmembrane region" description="Helical" evidence="8">
    <location>
        <begin position="172"/>
        <end position="193"/>
    </location>
</feature>
<dbReference type="Gene3D" id="1.20.1250.20">
    <property type="entry name" value="MFS general substrate transporter like domains"/>
    <property type="match status" value="1"/>
</dbReference>
<feature type="transmembrane region" description="Helical" evidence="8">
    <location>
        <begin position="231"/>
        <end position="255"/>
    </location>
</feature>
<feature type="transmembrane region" description="Helical" evidence="8">
    <location>
        <begin position="111"/>
        <end position="132"/>
    </location>
</feature>
<dbReference type="InterPro" id="IPR036259">
    <property type="entry name" value="MFS_trans_sf"/>
</dbReference>
<accession>A0A1G8A889</accession>
<feature type="domain" description="Major facilitator superfamily (MFS) profile" evidence="9">
    <location>
        <begin position="21"/>
        <end position="470"/>
    </location>
</feature>
<evidence type="ECO:0000313" key="11">
    <source>
        <dbReference type="Proteomes" id="UP000198822"/>
    </source>
</evidence>
<feature type="transmembrane region" description="Helical" evidence="8">
    <location>
        <begin position="55"/>
        <end position="74"/>
    </location>
</feature>
<dbReference type="GO" id="GO:0022857">
    <property type="term" value="F:transmembrane transporter activity"/>
    <property type="evidence" value="ECO:0007669"/>
    <property type="project" value="InterPro"/>
</dbReference>
<dbReference type="PRINTS" id="PR01036">
    <property type="entry name" value="TCRTETB"/>
</dbReference>
<dbReference type="OrthoDB" id="7375466at2"/>
<dbReference type="GO" id="GO:0005886">
    <property type="term" value="C:plasma membrane"/>
    <property type="evidence" value="ECO:0007669"/>
    <property type="project" value="UniProtKB-SubCell"/>
</dbReference>
<feature type="transmembrane region" description="Helical" evidence="8">
    <location>
        <begin position="308"/>
        <end position="327"/>
    </location>
</feature>
<keyword evidence="7 8" id="KW-0472">Membrane</keyword>
<evidence type="ECO:0000256" key="1">
    <source>
        <dbReference type="ARBA" id="ARBA00004429"/>
    </source>
</evidence>
<gene>
    <name evidence="10" type="ORF">SAMN04489720_0282</name>
</gene>
<protein>
    <submittedName>
        <fullName evidence="10">Drug resistance transporter, EmrB/QacA subfamily</fullName>
    </submittedName>
</protein>
<feature type="transmembrane region" description="Helical" evidence="8">
    <location>
        <begin position="276"/>
        <end position="296"/>
    </location>
</feature>